<dbReference type="Pfam" id="PF00628">
    <property type="entry name" value="PHD"/>
    <property type="match status" value="1"/>
</dbReference>
<dbReference type="InterPro" id="IPR058054">
    <property type="entry name" value="Znf_MS1-like"/>
</dbReference>
<dbReference type="SMART" id="SM00249">
    <property type="entry name" value="PHD"/>
    <property type="match status" value="1"/>
</dbReference>
<evidence type="ECO:0000259" key="6">
    <source>
        <dbReference type="PROSITE" id="PS50016"/>
    </source>
</evidence>
<dbReference type="AlphaFoldDB" id="A0AAD3DHP7"/>
<name>A0AAD3DHP7_9CHLO</name>
<protein>
    <recommendedName>
        <fullName evidence="6">PHD-type domain-containing protein</fullName>
    </recommendedName>
</protein>
<evidence type="ECO:0000256" key="4">
    <source>
        <dbReference type="PROSITE-ProRule" id="PRU00146"/>
    </source>
</evidence>
<dbReference type="PROSITE" id="PS50016">
    <property type="entry name" value="ZF_PHD_2"/>
    <property type="match status" value="1"/>
</dbReference>
<keyword evidence="3" id="KW-0862">Zinc</keyword>
<evidence type="ECO:0000313" key="7">
    <source>
        <dbReference type="EMBL" id="GFR42029.1"/>
    </source>
</evidence>
<evidence type="ECO:0000313" key="8">
    <source>
        <dbReference type="Proteomes" id="UP001054857"/>
    </source>
</evidence>
<sequence length="232" mass="23121">QLTLTPPEVVALGPLAPRQPSTAVVTLGDLKQAAAAAFSETYRMCRRPGGGDIAVTSIVQGIDEQTLSGGDSASLAPALAAAAAAASSAAAAPPGTSADAPPTSSSADGSADTAAAAGTLPPAALTPQPTQQPQAPPSQPPPPPLAVVIRCSGLDTDLRWRHAGGPEDWRVACLCGTQDDDGERMIACDVCGVWSHTRCNDIPDDADEPSSYVCRACSSKGGGSGGARGRGK</sequence>
<dbReference type="InterPro" id="IPR011011">
    <property type="entry name" value="Znf_FYVE_PHD"/>
</dbReference>
<dbReference type="Proteomes" id="UP001054857">
    <property type="component" value="Unassembled WGS sequence"/>
</dbReference>
<feature type="region of interest" description="Disordered" evidence="5">
    <location>
        <begin position="91"/>
        <end position="146"/>
    </location>
</feature>
<reference evidence="7 8" key="1">
    <citation type="journal article" date="2021" name="Sci. Rep.">
        <title>Genome sequencing of the multicellular alga Astrephomene provides insights into convergent evolution of germ-soma differentiation.</title>
        <authorList>
            <person name="Yamashita S."/>
            <person name="Yamamoto K."/>
            <person name="Matsuzaki R."/>
            <person name="Suzuki S."/>
            <person name="Yamaguchi H."/>
            <person name="Hirooka S."/>
            <person name="Minakuchi Y."/>
            <person name="Miyagishima S."/>
            <person name="Kawachi M."/>
            <person name="Toyoda A."/>
            <person name="Nozaki H."/>
        </authorList>
    </citation>
    <scope>NUCLEOTIDE SEQUENCE [LARGE SCALE GENOMIC DNA]</scope>
    <source>
        <strain evidence="7 8">NIES-4017</strain>
    </source>
</reference>
<accession>A0AAD3DHP7</accession>
<feature type="compositionally biased region" description="Low complexity" evidence="5">
    <location>
        <begin position="91"/>
        <end position="133"/>
    </location>
</feature>
<dbReference type="PANTHER" id="PTHR46201">
    <property type="entry name" value="PHD FINGER PROTEIN MALE MEIOCYTE DEATH 1-RELATED"/>
    <property type="match status" value="1"/>
</dbReference>
<dbReference type="EMBL" id="BMAR01000002">
    <property type="protein sequence ID" value="GFR42029.1"/>
    <property type="molecule type" value="Genomic_DNA"/>
</dbReference>
<feature type="compositionally biased region" description="Pro residues" evidence="5">
    <location>
        <begin position="134"/>
        <end position="145"/>
    </location>
</feature>
<dbReference type="InterPro" id="IPR013083">
    <property type="entry name" value="Znf_RING/FYVE/PHD"/>
</dbReference>
<dbReference type="CDD" id="cd15556">
    <property type="entry name" value="PHD_MMD1_like"/>
    <property type="match status" value="1"/>
</dbReference>
<dbReference type="GO" id="GO:0008270">
    <property type="term" value="F:zinc ion binding"/>
    <property type="evidence" value="ECO:0007669"/>
    <property type="project" value="UniProtKB-KW"/>
</dbReference>
<keyword evidence="2 4" id="KW-0863">Zinc-finger</keyword>
<comment type="caution">
    <text evidence="7">The sequence shown here is derived from an EMBL/GenBank/DDBJ whole genome shotgun (WGS) entry which is preliminary data.</text>
</comment>
<organism evidence="7 8">
    <name type="scientific">Astrephomene gubernaculifera</name>
    <dbReference type="NCBI Taxonomy" id="47775"/>
    <lineage>
        <taxon>Eukaryota</taxon>
        <taxon>Viridiplantae</taxon>
        <taxon>Chlorophyta</taxon>
        <taxon>core chlorophytes</taxon>
        <taxon>Chlorophyceae</taxon>
        <taxon>CS clade</taxon>
        <taxon>Chlamydomonadales</taxon>
        <taxon>Astrephomenaceae</taxon>
        <taxon>Astrephomene</taxon>
    </lineage>
</organism>
<dbReference type="Gene3D" id="3.30.40.10">
    <property type="entry name" value="Zinc/RING finger domain, C3HC4 (zinc finger)"/>
    <property type="match status" value="1"/>
</dbReference>
<feature type="non-terminal residue" evidence="7">
    <location>
        <position position="1"/>
    </location>
</feature>
<dbReference type="InterPro" id="IPR001965">
    <property type="entry name" value="Znf_PHD"/>
</dbReference>
<proteinExistence type="predicted"/>
<evidence type="ECO:0000256" key="2">
    <source>
        <dbReference type="ARBA" id="ARBA00022771"/>
    </source>
</evidence>
<evidence type="ECO:0000256" key="1">
    <source>
        <dbReference type="ARBA" id="ARBA00022723"/>
    </source>
</evidence>
<evidence type="ECO:0000256" key="5">
    <source>
        <dbReference type="SAM" id="MobiDB-lite"/>
    </source>
</evidence>
<gene>
    <name evidence="7" type="ORF">Agub_g2846</name>
</gene>
<keyword evidence="8" id="KW-1185">Reference proteome</keyword>
<evidence type="ECO:0000256" key="3">
    <source>
        <dbReference type="ARBA" id="ARBA00022833"/>
    </source>
</evidence>
<dbReference type="SUPFAM" id="SSF57903">
    <property type="entry name" value="FYVE/PHD zinc finger"/>
    <property type="match status" value="1"/>
</dbReference>
<dbReference type="InterPro" id="IPR019787">
    <property type="entry name" value="Znf_PHD-finger"/>
</dbReference>
<feature type="domain" description="PHD-type" evidence="6">
    <location>
        <begin position="170"/>
        <end position="220"/>
    </location>
</feature>
<dbReference type="PANTHER" id="PTHR46201:SF9">
    <property type="entry name" value="PHD FINGER PROTEIN MALE MEIOCYTE DEATH 1"/>
    <property type="match status" value="1"/>
</dbReference>
<keyword evidence="1" id="KW-0479">Metal-binding</keyword>